<reference evidence="2 3" key="1">
    <citation type="submission" date="2019-09" db="EMBL/GenBank/DDBJ databases">
        <title>Chitinophaga ginsengihumi sp. nov., isolated from soil of ginseng rhizosphere.</title>
        <authorList>
            <person name="Lee J."/>
        </authorList>
    </citation>
    <scope>NUCLEOTIDE SEQUENCE [LARGE SCALE GENOMIC DNA]</scope>
    <source>
        <strain evidence="2 3">BN140078</strain>
    </source>
</reference>
<dbReference type="Pfam" id="PF19957">
    <property type="entry name" value="EAD5"/>
    <property type="match status" value="1"/>
</dbReference>
<dbReference type="PANTHER" id="PTHR36234:SF5">
    <property type="entry name" value="LYSYL ENDOPEPTIDASE"/>
    <property type="match status" value="1"/>
</dbReference>
<dbReference type="AlphaFoldDB" id="A0A5B2VJQ4"/>
<protein>
    <submittedName>
        <fullName evidence="2">Trypsin-like peptidase domain-containing protein</fullName>
    </submittedName>
</protein>
<dbReference type="InterPro" id="IPR009003">
    <property type="entry name" value="Peptidase_S1_PA"/>
</dbReference>
<comment type="caution">
    <text evidence="2">The sequence shown here is derived from an EMBL/GenBank/DDBJ whole genome shotgun (WGS) entry which is preliminary data.</text>
</comment>
<evidence type="ECO:0000313" key="2">
    <source>
        <dbReference type="EMBL" id="KAA2238776.1"/>
    </source>
</evidence>
<dbReference type="Pfam" id="PF13365">
    <property type="entry name" value="Trypsin_2"/>
    <property type="match status" value="1"/>
</dbReference>
<dbReference type="InterPro" id="IPR045432">
    <property type="entry name" value="EAD5"/>
</dbReference>
<dbReference type="SUPFAM" id="SSF50494">
    <property type="entry name" value="Trypsin-like serine proteases"/>
    <property type="match status" value="1"/>
</dbReference>
<dbReference type="Gene3D" id="2.40.10.10">
    <property type="entry name" value="Trypsin-like serine proteases"/>
    <property type="match status" value="2"/>
</dbReference>
<evidence type="ECO:0000259" key="1">
    <source>
        <dbReference type="Pfam" id="PF19957"/>
    </source>
</evidence>
<reference evidence="2 3" key="2">
    <citation type="submission" date="2019-09" db="EMBL/GenBank/DDBJ databases">
        <authorList>
            <person name="Jin C."/>
        </authorList>
    </citation>
    <scope>NUCLEOTIDE SEQUENCE [LARGE SCALE GENOMIC DNA]</scope>
    <source>
        <strain evidence="2 3">BN140078</strain>
    </source>
</reference>
<dbReference type="RefSeq" id="WP_149839955.1">
    <property type="nucleotide sequence ID" value="NZ_VUOC01000004.1"/>
</dbReference>
<organism evidence="2 3">
    <name type="scientific">Chitinophaga agrisoli</name>
    <dbReference type="NCBI Taxonomy" id="2607653"/>
    <lineage>
        <taxon>Bacteria</taxon>
        <taxon>Pseudomonadati</taxon>
        <taxon>Bacteroidota</taxon>
        <taxon>Chitinophagia</taxon>
        <taxon>Chitinophagales</taxon>
        <taxon>Chitinophagaceae</taxon>
        <taxon>Chitinophaga</taxon>
    </lineage>
</organism>
<gene>
    <name evidence="2" type="ORF">F0L74_21410</name>
</gene>
<proteinExistence type="predicted"/>
<dbReference type="PANTHER" id="PTHR36234">
    <property type="entry name" value="LYSYL ENDOPEPTIDASE"/>
    <property type="match status" value="1"/>
</dbReference>
<evidence type="ECO:0000313" key="3">
    <source>
        <dbReference type="Proteomes" id="UP000324611"/>
    </source>
</evidence>
<feature type="domain" description="Effector-associated" evidence="1">
    <location>
        <begin position="4"/>
        <end position="135"/>
    </location>
</feature>
<keyword evidence="3" id="KW-1185">Reference proteome</keyword>
<dbReference type="Proteomes" id="UP000324611">
    <property type="component" value="Unassembled WGS sequence"/>
</dbReference>
<sequence length="371" mass="40463">MALLTQQEILDIANAMIASGIDTNALRGTLFRGINPFFFAGIPGGLPANAQLLMDLGFMNMVERLANGDIPLEIYLRNADFLLAGAPVQQNIIKEKKQIVIQRASGAPKIDITQVPERKQVIIYKNDMVTYGFMQEAVKAGAAVMKLKVPSFENGTQRTLPGGDFILANGTAWLLTGSLIMTNHHVINARKEEEPPATVSDLKLQAQHTKAILDFDSDLIEGSVMNTVSLEGWDETLDYAILRVPATNRRPLRRAAAAVSLGNEPIPVNIIQHPGGLGKRYAIRNNLVSAATTNDLRYFTDTESGSSGSPVLNDQWQVVALHRASLHAQNVQFQGKTTAYINVGTQLTAILAHVQQHFPSLANEIESHNNV</sequence>
<dbReference type="EMBL" id="VUOC01000004">
    <property type="protein sequence ID" value="KAA2238776.1"/>
    <property type="molecule type" value="Genomic_DNA"/>
</dbReference>
<name>A0A5B2VJQ4_9BACT</name>
<dbReference type="InterPro" id="IPR043504">
    <property type="entry name" value="Peptidase_S1_PA_chymotrypsin"/>
</dbReference>
<accession>A0A5B2VJQ4</accession>